<dbReference type="Pfam" id="PF19036">
    <property type="entry name" value="Fuz_longin_1"/>
    <property type="match status" value="1"/>
</dbReference>
<comment type="subcellular location">
    <subcellularLocation>
        <location evidence="2">Endosome</location>
        <location evidence="2">Multivesicular body membrane</location>
        <topology evidence="2">Peripheral membrane protein</topology>
    </subcellularLocation>
    <subcellularLocation>
        <location evidence="1">Prevacuolar compartment membrane</location>
        <topology evidence="1">Peripheral membrane protein</topology>
    </subcellularLocation>
</comment>
<evidence type="ECO:0000313" key="10">
    <source>
        <dbReference type="Proteomes" id="UP000663840"/>
    </source>
</evidence>
<dbReference type="AlphaFoldDB" id="A0A8H3BED9"/>
<protein>
    <recommendedName>
        <fullName evidence="3">Vacuolar fusion protein MON1</fullName>
    </recommendedName>
    <alternativeName>
        <fullName evidence="4">Vacuolar fusion protein mon1</fullName>
    </alternativeName>
</protein>
<feature type="compositionally biased region" description="Polar residues" evidence="5">
    <location>
        <begin position="106"/>
        <end position="115"/>
    </location>
</feature>
<dbReference type="InterPro" id="IPR043970">
    <property type="entry name" value="FUZ/MON1/HPS1_longin_3"/>
</dbReference>
<name>A0A8H3BED9_9AGAM</name>
<dbReference type="GO" id="GO:0000329">
    <property type="term" value="C:fungal-type vacuole membrane"/>
    <property type="evidence" value="ECO:0007669"/>
    <property type="project" value="TreeGrafter"/>
</dbReference>
<feature type="region of interest" description="Disordered" evidence="5">
    <location>
        <begin position="94"/>
        <end position="156"/>
    </location>
</feature>
<dbReference type="GO" id="GO:0035658">
    <property type="term" value="C:Mon1-Ccz1 complex"/>
    <property type="evidence" value="ECO:0007669"/>
    <property type="project" value="TreeGrafter"/>
</dbReference>
<feature type="domain" description="FUZ/MON1/HPS1 first Longin" evidence="6">
    <location>
        <begin position="157"/>
        <end position="364"/>
    </location>
</feature>
<evidence type="ECO:0000256" key="1">
    <source>
        <dbReference type="ARBA" id="ARBA00004380"/>
    </source>
</evidence>
<accession>A0A8H3BED9</accession>
<reference evidence="9" key="1">
    <citation type="submission" date="2021-01" db="EMBL/GenBank/DDBJ databases">
        <authorList>
            <person name="Kaushik A."/>
        </authorList>
    </citation>
    <scope>NUCLEOTIDE SEQUENCE</scope>
    <source>
        <strain evidence="9">AG1-1A</strain>
    </source>
</reference>
<dbReference type="Proteomes" id="UP000663840">
    <property type="component" value="Unassembled WGS sequence"/>
</dbReference>
<dbReference type="Pfam" id="PF19038">
    <property type="entry name" value="Fuz_longin_3"/>
    <property type="match status" value="1"/>
</dbReference>
<evidence type="ECO:0000256" key="2">
    <source>
        <dbReference type="ARBA" id="ARBA00004440"/>
    </source>
</evidence>
<feature type="compositionally biased region" description="Low complexity" evidence="5">
    <location>
        <begin position="185"/>
        <end position="214"/>
    </location>
</feature>
<proteinExistence type="predicted"/>
<evidence type="ECO:0000256" key="3">
    <source>
        <dbReference type="ARBA" id="ARBA00018132"/>
    </source>
</evidence>
<dbReference type="InterPro" id="IPR043972">
    <property type="entry name" value="FUZ/MON1/HPS1_longin_1"/>
</dbReference>
<feature type="compositionally biased region" description="Low complexity" evidence="5">
    <location>
        <begin position="246"/>
        <end position="257"/>
    </location>
</feature>
<feature type="domain" description="FUZ/MON1/HPS1 second Longin" evidence="7">
    <location>
        <begin position="403"/>
        <end position="501"/>
    </location>
</feature>
<feature type="compositionally biased region" description="Low complexity" evidence="5">
    <location>
        <begin position="7"/>
        <end position="28"/>
    </location>
</feature>
<feature type="compositionally biased region" description="Pro residues" evidence="5">
    <location>
        <begin position="235"/>
        <end position="245"/>
    </location>
</feature>
<comment type="caution">
    <text evidence="9">The sequence shown here is derived from an EMBL/GenBank/DDBJ whole genome shotgun (WGS) entry which is preliminary data.</text>
</comment>
<dbReference type="PANTHER" id="PTHR13027">
    <property type="entry name" value="SAND PROTEIN-RELATED"/>
    <property type="match status" value="1"/>
</dbReference>
<feature type="domain" description="FUZ/MON1/HPS1 third Longin" evidence="8">
    <location>
        <begin position="541"/>
        <end position="635"/>
    </location>
</feature>
<evidence type="ECO:0000259" key="8">
    <source>
        <dbReference type="Pfam" id="PF19038"/>
    </source>
</evidence>
<dbReference type="GO" id="GO:0032585">
    <property type="term" value="C:multivesicular body membrane"/>
    <property type="evidence" value="ECO:0007669"/>
    <property type="project" value="UniProtKB-SubCell"/>
</dbReference>
<evidence type="ECO:0000259" key="6">
    <source>
        <dbReference type="Pfam" id="PF19036"/>
    </source>
</evidence>
<dbReference type="PANTHER" id="PTHR13027:SF7">
    <property type="entry name" value="VACUOLAR FUSION PROTEIN MON1 HOMOLOG"/>
    <property type="match status" value="1"/>
</dbReference>
<dbReference type="InterPro" id="IPR004353">
    <property type="entry name" value="Mon1"/>
</dbReference>
<feature type="region of interest" description="Disordered" evidence="5">
    <location>
        <begin position="170"/>
        <end position="261"/>
    </location>
</feature>
<dbReference type="InterPro" id="IPR043971">
    <property type="entry name" value="FUZ/MON1/HPS1_longin_2"/>
</dbReference>
<dbReference type="Pfam" id="PF19037">
    <property type="entry name" value="Fuz_longin_2"/>
    <property type="match status" value="1"/>
</dbReference>
<evidence type="ECO:0000256" key="4">
    <source>
        <dbReference type="ARBA" id="ARBA00019201"/>
    </source>
</evidence>
<dbReference type="EMBL" id="CAJMWR010003138">
    <property type="protein sequence ID" value="CAE6455105.1"/>
    <property type="molecule type" value="Genomic_DNA"/>
</dbReference>
<evidence type="ECO:0000256" key="5">
    <source>
        <dbReference type="SAM" id="MobiDB-lite"/>
    </source>
</evidence>
<dbReference type="GO" id="GO:0016192">
    <property type="term" value="P:vesicle-mediated transport"/>
    <property type="evidence" value="ECO:0007669"/>
    <property type="project" value="InterPro"/>
</dbReference>
<organism evidence="9 10">
    <name type="scientific">Rhizoctonia solani</name>
    <dbReference type="NCBI Taxonomy" id="456999"/>
    <lineage>
        <taxon>Eukaryota</taxon>
        <taxon>Fungi</taxon>
        <taxon>Dikarya</taxon>
        <taxon>Basidiomycota</taxon>
        <taxon>Agaricomycotina</taxon>
        <taxon>Agaricomycetes</taxon>
        <taxon>Cantharellales</taxon>
        <taxon>Ceratobasidiaceae</taxon>
        <taxon>Rhizoctonia</taxon>
    </lineage>
</organism>
<sequence length="1239" mass="135020">MDSDQGTRTPTRSRAPSRSRAPTPSPAAQHVPRVGSPTSSTHELTVHRESGGSGDVVATVLPSEDHTPLEDERVAPVQLTEDVTLALRTQLRKTLNRMGSVPPTPTASADATKSPFSEGAELGEDKISPGDIPLSPDAVVQTLEVAEPQADQYPPREYFILTHAGKPVFASRLSPSPPHPKPTHSRSGSSSLSGTSNPPSIHASIQSANSSSSIPTVGSPATLPHLPGSGTATPIPGPIFLPPSSAPEVAPVQPAPVESREEDVSSAMGLLQALISVFADDGDRIRCINAGRTRITFVLRAPLYYACVSSWGEPESVARLHLDYLHLQILTALTGTQLQRIFERRGNFDLRRLLDGTDPLIHALTTRLGTDMSITLASLHTMRIDPVIRLRVAELVLPSKDTKDVLYVILFSGDKVITLVRPRKHSIHPSDLHLLLNTLSAPALRSSASASWLPICLPKFNPQGFLYCYVSFLDVGQDTQDVADEAPIGLAFVTPDRDGFEKIRNLASGAETALSKANAPSLLLQAARASPYPVSELGINGLLHFLYKSRTLVQVTHPIWDESINQPRLITLYQTIHDALHAKSGQVEGPAKLQLIRTDTECVMGWITQPFELYLAVEPTMPKNAIVGAANAIARFQVQAYSAFLTVIGKDLSNNQSISHDQLLGGVAYYLTTLPHPYVRSFVTLSLNSNALWGPIPRSTSFEKAQRSAIGIRQAVHQAVVTKFKTLQDDPSLTSILPPLGRKRVSLALSEWLDLAISGSHRRTESKDFALPRLAFLSGLVLGLKDLEKQDATLSRHIISRSHAELVVSVAECLDLYAPSESDPMPTWDSDLALRIRGAEAHLDIVVDLCAAVLPLVPNDQLTALDLSKLTCVCAGSVLNLFQNGFCFRLLEPELVKLNSGHLEFKRGARFPSYIEALHKSSIYIHLGSVAKLIGHLCVLVNGFGQASLNLEASWSRCLLGQVKEDVEIAPETQRVTALVWHMLKTILFTTVLISQSVLDTIIYYSDVVSREGKLLARGILMALCRLSFVSTKFGALTAEGGGFSEMKRAFFGALDVLAFNYDDKDTTGDRSCVELVANLSIELSSMESSLPVDHPIVQGRIVYFLVCAEHVITQLPEQTIVDIILPMVQRHLSDAHNREVYEAAHSVMLAIFAAHESQNPSGPDHFKLRRVHTLVPAYIDILLRNSEEDRLSTDQLRLAFQALVRSASFHEPELGWFCIEQIVGAIKQLTGKGPGEQN</sequence>
<evidence type="ECO:0000313" key="9">
    <source>
        <dbReference type="EMBL" id="CAE6455105.1"/>
    </source>
</evidence>
<feature type="compositionally biased region" description="Basic and acidic residues" evidence="5">
    <location>
        <begin position="63"/>
        <end position="74"/>
    </location>
</feature>
<gene>
    <name evidence="9" type="ORF">RDB_LOCUS94723</name>
</gene>
<evidence type="ECO:0000259" key="7">
    <source>
        <dbReference type="Pfam" id="PF19037"/>
    </source>
</evidence>
<dbReference type="GO" id="GO:0006623">
    <property type="term" value="P:protein targeting to vacuole"/>
    <property type="evidence" value="ECO:0007669"/>
    <property type="project" value="InterPro"/>
</dbReference>
<feature type="region of interest" description="Disordered" evidence="5">
    <location>
        <begin position="1"/>
        <end position="75"/>
    </location>
</feature>